<evidence type="ECO:0000313" key="5">
    <source>
        <dbReference type="Proteomes" id="UP001419268"/>
    </source>
</evidence>
<dbReference type="Pfam" id="PF00240">
    <property type="entry name" value="ubiquitin"/>
    <property type="match status" value="1"/>
</dbReference>
<dbReference type="Proteomes" id="UP001419268">
    <property type="component" value="Unassembled WGS sequence"/>
</dbReference>
<gene>
    <name evidence="4" type="ORF">Scep_023233</name>
</gene>
<keyword evidence="5" id="KW-1185">Reference proteome</keyword>
<sequence>MALIIVRTLTGKNIPIEIDSRDTLGNLKQKIFEKEGIHPNQQTGLILGGTPLVARDGVPLLECIRSIQANIQSRSESSLLTETTTPPVIHLIIRLTGAGNMIFHELDRSSSPVQYDDSDCDIEPPQQQNGEKKDSTRCGRLWSCFGLVFRGKKEIKSMMD</sequence>
<evidence type="ECO:0000256" key="2">
    <source>
        <dbReference type="SAM" id="MobiDB-lite"/>
    </source>
</evidence>
<evidence type="ECO:0000259" key="3">
    <source>
        <dbReference type="PROSITE" id="PS50053"/>
    </source>
</evidence>
<organism evidence="4 5">
    <name type="scientific">Stephania cephalantha</name>
    <dbReference type="NCBI Taxonomy" id="152367"/>
    <lineage>
        <taxon>Eukaryota</taxon>
        <taxon>Viridiplantae</taxon>
        <taxon>Streptophyta</taxon>
        <taxon>Embryophyta</taxon>
        <taxon>Tracheophyta</taxon>
        <taxon>Spermatophyta</taxon>
        <taxon>Magnoliopsida</taxon>
        <taxon>Ranunculales</taxon>
        <taxon>Menispermaceae</taxon>
        <taxon>Menispermoideae</taxon>
        <taxon>Cissampelideae</taxon>
        <taxon>Stephania</taxon>
    </lineage>
</organism>
<dbReference type="EMBL" id="JBBNAG010000010">
    <property type="protein sequence ID" value="KAK9099803.1"/>
    <property type="molecule type" value="Genomic_DNA"/>
</dbReference>
<dbReference type="PANTHER" id="PTHR10666">
    <property type="entry name" value="UBIQUITIN"/>
    <property type="match status" value="1"/>
</dbReference>
<dbReference type="AlphaFoldDB" id="A0AAP0F1D8"/>
<evidence type="ECO:0000256" key="1">
    <source>
        <dbReference type="ARBA" id="ARBA00022499"/>
    </source>
</evidence>
<dbReference type="PROSITE" id="PS50053">
    <property type="entry name" value="UBIQUITIN_2"/>
    <property type="match status" value="1"/>
</dbReference>
<protein>
    <recommendedName>
        <fullName evidence="3">Ubiquitin-like domain-containing protein</fullName>
    </recommendedName>
</protein>
<feature type="domain" description="Ubiquitin-like" evidence="3">
    <location>
        <begin position="2"/>
        <end position="52"/>
    </location>
</feature>
<accession>A0AAP0F1D8</accession>
<dbReference type="InterPro" id="IPR029071">
    <property type="entry name" value="Ubiquitin-like_domsf"/>
</dbReference>
<name>A0AAP0F1D8_9MAGN</name>
<dbReference type="Gene3D" id="3.10.20.90">
    <property type="entry name" value="Phosphatidylinositol 3-kinase Catalytic Subunit, Chain A, domain 1"/>
    <property type="match status" value="1"/>
</dbReference>
<dbReference type="SUPFAM" id="SSF54236">
    <property type="entry name" value="Ubiquitin-like"/>
    <property type="match status" value="1"/>
</dbReference>
<dbReference type="GO" id="GO:0003729">
    <property type="term" value="F:mRNA binding"/>
    <property type="evidence" value="ECO:0007669"/>
    <property type="project" value="UniProtKB-ARBA"/>
</dbReference>
<keyword evidence="1" id="KW-1017">Isopeptide bond</keyword>
<dbReference type="InterPro" id="IPR000626">
    <property type="entry name" value="Ubiquitin-like_dom"/>
</dbReference>
<evidence type="ECO:0000313" key="4">
    <source>
        <dbReference type="EMBL" id="KAK9099803.1"/>
    </source>
</evidence>
<feature type="region of interest" description="Disordered" evidence="2">
    <location>
        <begin position="114"/>
        <end position="134"/>
    </location>
</feature>
<proteinExistence type="predicted"/>
<reference evidence="4 5" key="1">
    <citation type="submission" date="2024-01" db="EMBL/GenBank/DDBJ databases">
        <title>Genome assemblies of Stephania.</title>
        <authorList>
            <person name="Yang L."/>
        </authorList>
    </citation>
    <scope>NUCLEOTIDE SEQUENCE [LARGE SCALE GENOMIC DNA]</scope>
    <source>
        <strain evidence="4">JXDWG</strain>
        <tissue evidence="4">Leaf</tissue>
    </source>
</reference>
<comment type="caution">
    <text evidence="4">The sequence shown here is derived from an EMBL/GenBank/DDBJ whole genome shotgun (WGS) entry which is preliminary data.</text>
</comment>
<dbReference type="InterPro" id="IPR050158">
    <property type="entry name" value="Ubiquitin_ubiquitin-like"/>
</dbReference>